<dbReference type="Pfam" id="PF02446">
    <property type="entry name" value="Glyco_hydro_77"/>
    <property type="match status" value="1"/>
</dbReference>
<evidence type="ECO:0000256" key="10">
    <source>
        <dbReference type="RuleBase" id="RU361207"/>
    </source>
</evidence>
<sequence>MKTGRQAGVLLPVASLPGPHGIGDLGRGAYRYLDFAQSAGLGVWQFLPLGPTAYGDSPYQALSTFAGNELYIDLENLRELGLLADEELAGLRALPAAYVDYPQVIALKWKALLAAAGRFDKCATSNLQAELDQFCARHDTHWLHDYALFRVLKAQHRQRPWTEWPQPFIERDPVALKRLEATAVNELHAIKVLQFLFNRQWQLLRQYAHDAGVTLFGDMPIYIALDSADAWSRPEMLRLDANGRPLAVAGVPPDYFSADGQLWGNPLYDWQRHAKSNYGWWINRIRSTLEQADIIRIDHFRGFESYWAVAADALTARLGQWETGPGDALFEAVKKELGELPIVAEDLGIITPEVEALRDRLALPGMTVLQFAINDEGFDLARVAENRVCYTGTHDNDTTLGWYRGSPGDLRSADDIAATRHKVHVLTSSDGSDVANAMIKAAFSTKARLAIAPLQDYLGLGSEARLNIPGTTANNWRWRVTEAALSDSLSAQIAGMVDTAGRRPPP</sequence>
<dbReference type="KEGG" id="woc:BA177_01870"/>
<comment type="catalytic activity">
    <reaction evidence="1 10">
        <text>Transfers a segment of a (1-&gt;4)-alpha-D-glucan to a new position in an acceptor, which may be glucose or a (1-&gt;4)-alpha-D-glucan.</text>
        <dbReference type="EC" id="2.4.1.25"/>
    </reaction>
</comment>
<dbReference type="NCBIfam" id="TIGR00217">
    <property type="entry name" value="malQ"/>
    <property type="match status" value="1"/>
</dbReference>
<evidence type="ECO:0000256" key="6">
    <source>
        <dbReference type="ARBA" id="ARBA00022679"/>
    </source>
</evidence>
<keyword evidence="6 10" id="KW-0808">Transferase</keyword>
<keyword evidence="7 10" id="KW-0119">Carbohydrate metabolism</keyword>
<dbReference type="PANTHER" id="PTHR32438">
    <property type="entry name" value="4-ALPHA-GLUCANOTRANSFERASE DPE1, CHLOROPLASTIC/AMYLOPLASTIC"/>
    <property type="match status" value="1"/>
</dbReference>
<evidence type="ECO:0000313" key="12">
    <source>
        <dbReference type="Proteomes" id="UP000092695"/>
    </source>
</evidence>
<dbReference type="NCBIfam" id="NF011080">
    <property type="entry name" value="PRK14508.1-3"/>
    <property type="match status" value="1"/>
</dbReference>
<name>A0A193LKI6_9GAMM</name>
<dbReference type="EC" id="2.4.1.25" evidence="3 10"/>
<organism evidence="11 12">
    <name type="scientific">Woeseia oceani</name>
    <dbReference type="NCBI Taxonomy" id="1548547"/>
    <lineage>
        <taxon>Bacteria</taxon>
        <taxon>Pseudomonadati</taxon>
        <taxon>Pseudomonadota</taxon>
        <taxon>Gammaproteobacteria</taxon>
        <taxon>Woeseiales</taxon>
        <taxon>Woeseiaceae</taxon>
        <taxon>Woeseia</taxon>
    </lineage>
</organism>
<dbReference type="SUPFAM" id="SSF51445">
    <property type="entry name" value="(Trans)glycosidases"/>
    <property type="match status" value="1"/>
</dbReference>
<evidence type="ECO:0000256" key="3">
    <source>
        <dbReference type="ARBA" id="ARBA00012560"/>
    </source>
</evidence>
<dbReference type="Proteomes" id="UP000092695">
    <property type="component" value="Chromosome"/>
</dbReference>
<evidence type="ECO:0000256" key="5">
    <source>
        <dbReference type="ARBA" id="ARBA00022676"/>
    </source>
</evidence>
<dbReference type="Gene3D" id="3.20.20.80">
    <property type="entry name" value="Glycosidases"/>
    <property type="match status" value="1"/>
</dbReference>
<evidence type="ECO:0000256" key="2">
    <source>
        <dbReference type="ARBA" id="ARBA00005684"/>
    </source>
</evidence>
<evidence type="ECO:0000256" key="8">
    <source>
        <dbReference type="ARBA" id="ARBA00031423"/>
    </source>
</evidence>
<evidence type="ECO:0000256" key="1">
    <source>
        <dbReference type="ARBA" id="ARBA00000439"/>
    </source>
</evidence>
<evidence type="ECO:0000256" key="9">
    <source>
        <dbReference type="ARBA" id="ARBA00031501"/>
    </source>
</evidence>
<dbReference type="InterPro" id="IPR017853">
    <property type="entry name" value="GH"/>
</dbReference>
<dbReference type="AlphaFoldDB" id="A0A193LKI6"/>
<dbReference type="EMBL" id="CP016268">
    <property type="protein sequence ID" value="ANO52914.1"/>
    <property type="molecule type" value="Genomic_DNA"/>
</dbReference>
<evidence type="ECO:0000256" key="4">
    <source>
        <dbReference type="ARBA" id="ARBA00020295"/>
    </source>
</evidence>
<comment type="similarity">
    <text evidence="2 10">Belongs to the disproportionating enzyme family.</text>
</comment>
<evidence type="ECO:0000256" key="7">
    <source>
        <dbReference type="ARBA" id="ARBA00023277"/>
    </source>
</evidence>
<dbReference type="GO" id="GO:0004134">
    <property type="term" value="F:4-alpha-glucanotransferase activity"/>
    <property type="evidence" value="ECO:0007669"/>
    <property type="project" value="UniProtKB-EC"/>
</dbReference>
<dbReference type="STRING" id="1548547.BA177_01870"/>
<dbReference type="InterPro" id="IPR003385">
    <property type="entry name" value="Glyco_hydro_77"/>
</dbReference>
<keyword evidence="5 10" id="KW-0328">Glycosyltransferase</keyword>
<gene>
    <name evidence="11" type="ORF">BA177_01870</name>
</gene>
<keyword evidence="12" id="KW-1185">Reference proteome</keyword>
<proteinExistence type="inferred from homology"/>
<accession>A0A193LKI6</accession>
<dbReference type="GO" id="GO:0005975">
    <property type="term" value="P:carbohydrate metabolic process"/>
    <property type="evidence" value="ECO:0007669"/>
    <property type="project" value="InterPro"/>
</dbReference>
<protein>
    <recommendedName>
        <fullName evidence="4 10">4-alpha-glucanotransferase</fullName>
        <ecNumber evidence="3 10">2.4.1.25</ecNumber>
    </recommendedName>
    <alternativeName>
        <fullName evidence="8 10">Amylomaltase</fullName>
    </alternativeName>
    <alternativeName>
        <fullName evidence="9 10">Disproportionating enzyme</fullName>
    </alternativeName>
</protein>
<dbReference type="PANTHER" id="PTHR32438:SF5">
    <property type="entry name" value="4-ALPHA-GLUCANOTRANSFERASE DPE1, CHLOROPLASTIC_AMYLOPLASTIC"/>
    <property type="match status" value="1"/>
</dbReference>
<evidence type="ECO:0000313" key="11">
    <source>
        <dbReference type="EMBL" id="ANO52914.1"/>
    </source>
</evidence>
<reference evidence="11 12" key="1">
    <citation type="submission" date="2016-06" db="EMBL/GenBank/DDBJ databases">
        <title>Complete genome sequence of a deep-branching marine Gamma Proteobacterium Woeseia oceani type strain XK5.</title>
        <authorList>
            <person name="Mu D."/>
            <person name="Du Z."/>
        </authorList>
    </citation>
    <scope>NUCLEOTIDE SEQUENCE [LARGE SCALE GENOMIC DNA]</scope>
    <source>
        <strain evidence="11 12">XK5</strain>
    </source>
</reference>